<gene>
    <name evidence="2" type="primary">orf302</name>
    <name evidence="2" type="ORF">Salmi_Mp074</name>
</gene>
<keyword evidence="1" id="KW-0812">Transmembrane</keyword>
<reference evidence="2" key="1">
    <citation type="submission" date="2013-05" db="EMBL/GenBank/DDBJ databases">
        <title>The Mitochondrial Genome of the medicinal plant Salvia miltiorrhiza.</title>
        <authorList>
            <person name="Qian J."/>
        </authorList>
    </citation>
    <scope>NUCLEOTIDE SEQUENCE</scope>
</reference>
<feature type="transmembrane region" description="Helical" evidence="1">
    <location>
        <begin position="271"/>
        <end position="293"/>
    </location>
</feature>
<dbReference type="KEGG" id="smil:18126345"/>
<name>V9P5B6_SALMI</name>
<evidence type="ECO:0000256" key="1">
    <source>
        <dbReference type="SAM" id="Phobius"/>
    </source>
</evidence>
<protein>
    <submittedName>
        <fullName evidence="2">Uncharacterized protein</fullName>
    </submittedName>
</protein>
<accession>V9P5B6</accession>
<keyword evidence="1" id="KW-1133">Transmembrane helix</keyword>
<proteinExistence type="predicted"/>
<evidence type="ECO:0000313" key="2">
    <source>
        <dbReference type="EMBL" id="AGU16603.1"/>
    </source>
</evidence>
<geneLocation type="mitochondrion" evidence="2"/>
<keyword evidence="1" id="KW-0472">Membrane</keyword>
<keyword evidence="2" id="KW-0496">Mitochondrion</keyword>
<dbReference type="GeneID" id="18126345"/>
<dbReference type="OrthoDB" id="1705421at2759"/>
<dbReference type="AlphaFoldDB" id="V9P5B6"/>
<dbReference type="EMBL" id="KF177345">
    <property type="protein sequence ID" value="AGU16603.1"/>
    <property type="molecule type" value="Genomic_DNA"/>
</dbReference>
<dbReference type="RefSeq" id="YP_008992338.1">
    <property type="nucleotide sequence ID" value="NC_023209.1"/>
</dbReference>
<sequence length="302" mass="33347">MNNRSVLLRSLSTINKSDVKSLTDQIANLRISDIPASSSSSISDSVDSFVSPNSHVYSYSKNVLDRFYKNTKDSDLRRSVIDKTKSSLNEIPSTICDLTSKSIGLFLNLSFRILPNQDSFITQKLRLPKTKDGLIAFKNKLGLSKPSNVGLSQISYDSFMEKATNIYSGILVDAITYNNSHYGRFLVLVQLGLRCTVWYGFHPGAELGIPVDCILFNPMESYENFINYPDTHVQHGFNKITLVENEDNILPKLAEGYTSEKPFSDVKIPNASGSVFMSVGLGLAIVILLSLGVSPDLNVITA</sequence>
<organism evidence="2">
    <name type="scientific">Salvia miltiorrhiza</name>
    <name type="common">Chinese sage</name>
    <dbReference type="NCBI Taxonomy" id="226208"/>
    <lineage>
        <taxon>Eukaryota</taxon>
        <taxon>Viridiplantae</taxon>
        <taxon>Streptophyta</taxon>
        <taxon>Embryophyta</taxon>
        <taxon>Tracheophyta</taxon>
        <taxon>Spermatophyta</taxon>
        <taxon>Magnoliopsida</taxon>
        <taxon>eudicotyledons</taxon>
        <taxon>Gunneridae</taxon>
        <taxon>Pentapetalae</taxon>
        <taxon>asterids</taxon>
        <taxon>lamiids</taxon>
        <taxon>Lamiales</taxon>
        <taxon>Lamiaceae</taxon>
        <taxon>Nepetoideae</taxon>
        <taxon>Mentheae</taxon>
        <taxon>Salviinae</taxon>
        <taxon>Salvia</taxon>
        <taxon>Salvia incertae sedis</taxon>
    </lineage>
</organism>